<dbReference type="SUPFAM" id="SSF49879">
    <property type="entry name" value="SMAD/FHA domain"/>
    <property type="match status" value="1"/>
</dbReference>
<dbReference type="Pfam" id="PF03166">
    <property type="entry name" value="MH2"/>
    <property type="match status" value="1"/>
</dbReference>
<dbReference type="GO" id="GO:0005667">
    <property type="term" value="C:transcription regulator complex"/>
    <property type="evidence" value="ECO:0007669"/>
    <property type="project" value="InterPro"/>
</dbReference>
<dbReference type="GO" id="GO:0005634">
    <property type="term" value="C:nucleus"/>
    <property type="evidence" value="ECO:0007669"/>
    <property type="project" value="UniProtKB-SubCell"/>
</dbReference>
<feature type="region of interest" description="Disordered" evidence="12">
    <location>
        <begin position="806"/>
        <end position="831"/>
    </location>
</feature>
<name>A0A556TUJ9_BAGYA</name>
<keyword evidence="7" id="KW-0862">Zinc</keyword>
<dbReference type="Gene3D" id="3.90.520.10">
    <property type="entry name" value="SMAD MH1 domain"/>
    <property type="match status" value="1"/>
</dbReference>
<evidence type="ECO:0000313" key="16">
    <source>
        <dbReference type="Proteomes" id="UP000319801"/>
    </source>
</evidence>
<dbReference type="InterPro" id="IPR017855">
    <property type="entry name" value="SMAD-like_dom_sf"/>
</dbReference>
<accession>A0A556TUJ9</accession>
<evidence type="ECO:0000313" key="15">
    <source>
        <dbReference type="EMBL" id="TSK72149.1"/>
    </source>
</evidence>
<gene>
    <name evidence="15" type="ORF">Baya_3133</name>
</gene>
<dbReference type="Pfam" id="PF09742">
    <property type="entry name" value="Dymeclin"/>
    <property type="match status" value="3"/>
</dbReference>
<dbReference type="PROSITE" id="PS51075">
    <property type="entry name" value="MH1"/>
    <property type="match status" value="1"/>
</dbReference>
<keyword evidence="8" id="KW-0805">Transcription regulation</keyword>
<evidence type="ECO:0000256" key="8">
    <source>
        <dbReference type="ARBA" id="ARBA00023015"/>
    </source>
</evidence>
<keyword evidence="11" id="KW-0449">Lipoprotein</keyword>
<reference evidence="15 16" key="1">
    <citation type="journal article" date="2019" name="Genome Biol. Evol.">
        <title>Whole-Genome Sequencing of the Giant Devil Catfish, Bagarius yarrelli.</title>
        <authorList>
            <person name="Jiang W."/>
            <person name="Lv Y."/>
            <person name="Cheng L."/>
            <person name="Yang K."/>
            <person name="Chao B."/>
            <person name="Wang X."/>
            <person name="Li Y."/>
            <person name="Pan X."/>
            <person name="You X."/>
            <person name="Zhang Y."/>
            <person name="Yang J."/>
            <person name="Li J."/>
            <person name="Zhang X."/>
            <person name="Liu S."/>
            <person name="Sun C."/>
            <person name="Yang J."/>
            <person name="Shi Q."/>
        </authorList>
    </citation>
    <scope>NUCLEOTIDE SEQUENCE [LARGE SCALE GENOMIC DNA]</scope>
    <source>
        <strain evidence="15">JWS20170419001</strain>
        <tissue evidence="15">Muscle</tissue>
    </source>
</reference>
<dbReference type="InterPro" id="IPR036578">
    <property type="entry name" value="SMAD_MH1_sf"/>
</dbReference>
<dbReference type="GO" id="GO:0006355">
    <property type="term" value="P:regulation of DNA-templated transcription"/>
    <property type="evidence" value="ECO:0007669"/>
    <property type="project" value="InterPro"/>
</dbReference>
<keyword evidence="16" id="KW-1185">Reference proteome</keyword>
<dbReference type="PANTHER" id="PTHR12895">
    <property type="entry name" value="DYMECLIN"/>
    <property type="match status" value="1"/>
</dbReference>
<keyword evidence="6" id="KW-0479">Metal-binding</keyword>
<dbReference type="PANTHER" id="PTHR12895:SF9">
    <property type="entry name" value="DYMECLIN"/>
    <property type="match status" value="1"/>
</dbReference>
<sequence>MGNLNEPEGNIHLYDLGKVVLTSADAKLLEEAVIPLAKTLIKNNPRSGNFSALVSVFLGRTKELKISTECQDQLFIWQAHNALFLLRCLLKVFIREMSEEELHLQFTYHTRAPGSCDTSSEDLMEELICNLVHLVVEVPLLDITYNILFEAVTTLLVLLSYQLFHKDILREGRIYRCLTRGRCLSLTSRLVKTLLYNFVRQEKCPPPSAHVFQAQADGGGLLYGLASGVASRADKLNEESSRPPAHAFPIPVLCPKPLAKRNSPLPVPDPILFPTPVAFGPPSAYEKFPSSRFGLGGTSLYTALCEQQRSDQVTLLLYTLLHQNPNMKTYMLSRTDMENLVMPILEILYHVEERNSHHVYMALIILLILTEDDTFNRSIHEVGGCWSTVRFCSMECETKHAIVSFDRVREVVGGCERGSQRVLKSGPGGRSVCKSGLFALLSKKHNKVLERATQSLQRTLGADGTALPDYAQDLSVIEEVIRMLLEIINSCLSNSLHHNPNLVYALLYKRELFEQFRSHPSFQDIMQNLDTVIGFFSQRLEQAGSDLSVERVQEVIKKGAVALPKDRLRKFPELKFKYVEEEQPEDFFIPTRRSGLVRRLWRSRAPVDCDGEEAADTGTHGAGGSGRGNGSLCMGKATKAAAGKAGGGGVSGGASAEAELKALTHSVLKKIKEKQLEVLLQAVESKGGARSPCLLLPGRMDVYSLPLLLFKVFRWPDLRHWSQLKRLPCCESYGKINPELVCCNPHHMSRLCEPESPPPPYSRYPVDLLKSPDSPDSPPASTETGETIHSAPVGFSAKRIRHVYERRQEVERSKEEGKGVKERHEKRDSQGLQECGEREHWCVVAYWEEKARVGRLYSVRDPSLDIFYDLPQGTGFCLGQLGSESRSALVHIVRPKIGYGIQLSREADGVWVYNRSRYPIFIKSATLDDPSSRTLLVHKVFPGFSIKAFDYEKARSLQRPNDHEFSHQPHAGFTVQISFVKGWGQCYTRQFISSCPCWLELIFNNR</sequence>
<proteinExistence type="inferred from homology"/>
<evidence type="ECO:0000256" key="2">
    <source>
        <dbReference type="ARBA" id="ARBA00005545"/>
    </source>
</evidence>
<dbReference type="EMBL" id="VCAZ01000019">
    <property type="protein sequence ID" value="TSK72149.1"/>
    <property type="molecule type" value="Genomic_DNA"/>
</dbReference>
<comment type="subcellular location">
    <subcellularLocation>
        <location evidence="1">Nucleus</location>
    </subcellularLocation>
</comment>
<evidence type="ECO:0000256" key="5">
    <source>
        <dbReference type="ARBA" id="ARBA00022707"/>
    </source>
</evidence>
<evidence type="ECO:0000259" key="14">
    <source>
        <dbReference type="PROSITE" id="PS51076"/>
    </source>
</evidence>
<feature type="region of interest" description="Disordered" evidence="12">
    <location>
        <begin position="609"/>
        <end position="628"/>
    </location>
</feature>
<dbReference type="InterPro" id="IPR008984">
    <property type="entry name" value="SMAD_FHA_dom_sf"/>
</dbReference>
<organism evidence="15 16">
    <name type="scientific">Bagarius yarrelli</name>
    <name type="common">Goonch</name>
    <name type="synonym">Bagrus yarrelli</name>
    <dbReference type="NCBI Taxonomy" id="175774"/>
    <lineage>
        <taxon>Eukaryota</taxon>
        <taxon>Metazoa</taxon>
        <taxon>Chordata</taxon>
        <taxon>Craniata</taxon>
        <taxon>Vertebrata</taxon>
        <taxon>Euteleostomi</taxon>
        <taxon>Actinopterygii</taxon>
        <taxon>Neopterygii</taxon>
        <taxon>Teleostei</taxon>
        <taxon>Ostariophysi</taxon>
        <taxon>Siluriformes</taxon>
        <taxon>Sisoridae</taxon>
        <taxon>Sisorinae</taxon>
        <taxon>Bagarius</taxon>
    </lineage>
</organism>
<comment type="caution">
    <text evidence="15">The sequence shown here is derived from an EMBL/GenBank/DDBJ whole genome shotgun (WGS) entry which is preliminary data.</text>
</comment>
<dbReference type="GO" id="GO:0005794">
    <property type="term" value="C:Golgi apparatus"/>
    <property type="evidence" value="ECO:0007669"/>
    <property type="project" value="TreeGrafter"/>
</dbReference>
<dbReference type="GO" id="GO:0007030">
    <property type="term" value="P:Golgi organization"/>
    <property type="evidence" value="ECO:0007669"/>
    <property type="project" value="TreeGrafter"/>
</dbReference>
<dbReference type="AlphaFoldDB" id="A0A556TUJ9"/>
<feature type="domain" description="MH1" evidence="13">
    <location>
        <begin position="640"/>
        <end position="757"/>
    </location>
</feature>
<keyword evidence="9" id="KW-0804">Transcription</keyword>
<evidence type="ECO:0000256" key="12">
    <source>
        <dbReference type="SAM" id="MobiDB-lite"/>
    </source>
</evidence>
<dbReference type="Pfam" id="PF03165">
    <property type="entry name" value="MH1"/>
    <property type="match status" value="1"/>
</dbReference>
<dbReference type="InterPro" id="IPR013019">
    <property type="entry name" value="MAD_homology_MH1"/>
</dbReference>
<dbReference type="GO" id="GO:0046872">
    <property type="term" value="F:metal ion binding"/>
    <property type="evidence" value="ECO:0007669"/>
    <property type="project" value="UniProtKB-KW"/>
</dbReference>
<comment type="similarity">
    <text evidence="2">Belongs to the dwarfin/SMAD family.</text>
</comment>
<dbReference type="PROSITE" id="PS51076">
    <property type="entry name" value="MH2"/>
    <property type="match status" value="1"/>
</dbReference>
<dbReference type="Gene3D" id="2.60.200.10">
    <property type="match status" value="1"/>
</dbReference>
<dbReference type="OrthoDB" id="10253409at2759"/>
<dbReference type="InterPro" id="IPR003619">
    <property type="entry name" value="MAD_homology1_Dwarfin-type"/>
</dbReference>
<dbReference type="FunFam" id="2.60.200.10:FF:000004">
    <property type="entry name" value="Mothers against decapentaplegic homolog"/>
    <property type="match status" value="1"/>
</dbReference>
<comment type="similarity">
    <text evidence="3">Belongs to the dymeclin family.</text>
</comment>
<evidence type="ECO:0000256" key="9">
    <source>
        <dbReference type="ARBA" id="ARBA00023163"/>
    </source>
</evidence>
<dbReference type="SMART" id="SM00524">
    <property type="entry name" value="DWB"/>
    <property type="match status" value="1"/>
</dbReference>
<dbReference type="SMART" id="SM00523">
    <property type="entry name" value="DWA"/>
    <property type="match status" value="1"/>
</dbReference>
<dbReference type="InterPro" id="IPR001132">
    <property type="entry name" value="SMAD_dom_Dwarfin-type"/>
</dbReference>
<feature type="domain" description="MH2" evidence="14">
    <location>
        <begin position="841"/>
        <end position="1006"/>
    </location>
</feature>
<evidence type="ECO:0000256" key="7">
    <source>
        <dbReference type="ARBA" id="ARBA00022833"/>
    </source>
</evidence>
<evidence type="ECO:0000256" key="4">
    <source>
        <dbReference type="ARBA" id="ARBA00015736"/>
    </source>
</evidence>
<keyword evidence="5" id="KW-0519">Myristate</keyword>
<feature type="region of interest" description="Disordered" evidence="12">
    <location>
        <begin position="763"/>
        <end position="789"/>
    </location>
</feature>
<protein>
    <recommendedName>
        <fullName evidence="4">Dymeclin</fullName>
    </recommendedName>
</protein>
<dbReference type="Proteomes" id="UP000319801">
    <property type="component" value="Unassembled WGS sequence"/>
</dbReference>
<dbReference type="SUPFAM" id="SSF56366">
    <property type="entry name" value="SMAD MH1 domain"/>
    <property type="match status" value="1"/>
</dbReference>
<evidence type="ECO:0000256" key="6">
    <source>
        <dbReference type="ARBA" id="ARBA00022723"/>
    </source>
</evidence>
<evidence type="ECO:0000256" key="1">
    <source>
        <dbReference type="ARBA" id="ARBA00004123"/>
    </source>
</evidence>
<evidence type="ECO:0000256" key="10">
    <source>
        <dbReference type="ARBA" id="ARBA00023242"/>
    </source>
</evidence>
<evidence type="ECO:0000256" key="11">
    <source>
        <dbReference type="ARBA" id="ARBA00023288"/>
    </source>
</evidence>
<evidence type="ECO:0000256" key="3">
    <source>
        <dbReference type="ARBA" id="ARBA00010603"/>
    </source>
</evidence>
<keyword evidence="10" id="KW-0539">Nucleus</keyword>
<dbReference type="InterPro" id="IPR019142">
    <property type="entry name" value="Dymeclin"/>
</dbReference>
<evidence type="ECO:0000259" key="13">
    <source>
        <dbReference type="PROSITE" id="PS51075"/>
    </source>
</evidence>